<dbReference type="InParanoid" id="A0A2K2CY82"/>
<reference evidence="2 3" key="1">
    <citation type="journal article" date="2010" name="Nature">
        <title>Genome sequencing and analysis of the model grass Brachypodium distachyon.</title>
        <authorList>
            <consortium name="International Brachypodium Initiative"/>
        </authorList>
    </citation>
    <scope>NUCLEOTIDE SEQUENCE [LARGE SCALE GENOMIC DNA]</scope>
    <source>
        <strain evidence="2 3">Bd21</strain>
    </source>
</reference>
<reference evidence="3" key="3">
    <citation type="submission" date="2018-08" db="UniProtKB">
        <authorList>
            <consortium name="EnsemblPlants"/>
        </authorList>
    </citation>
    <scope>IDENTIFICATION</scope>
    <source>
        <strain evidence="3">cv. Bd21</strain>
    </source>
</reference>
<feature type="region of interest" description="Disordered" evidence="1">
    <location>
        <begin position="1"/>
        <end position="77"/>
    </location>
</feature>
<accession>A0A2K2CY82</accession>
<reference evidence="2" key="2">
    <citation type="submission" date="2017-06" db="EMBL/GenBank/DDBJ databases">
        <title>WGS assembly of Brachypodium distachyon.</title>
        <authorList>
            <consortium name="The International Brachypodium Initiative"/>
            <person name="Lucas S."/>
            <person name="Harmon-Smith M."/>
            <person name="Lail K."/>
            <person name="Tice H."/>
            <person name="Grimwood J."/>
            <person name="Bruce D."/>
            <person name="Barry K."/>
            <person name="Shu S."/>
            <person name="Lindquist E."/>
            <person name="Wang M."/>
            <person name="Pitluck S."/>
            <person name="Vogel J.P."/>
            <person name="Garvin D.F."/>
            <person name="Mockler T.C."/>
            <person name="Schmutz J."/>
            <person name="Rokhsar D."/>
            <person name="Bevan M.W."/>
        </authorList>
    </citation>
    <scope>NUCLEOTIDE SEQUENCE</scope>
    <source>
        <strain evidence="2">Bd21</strain>
    </source>
</reference>
<dbReference type="EMBL" id="CM000882">
    <property type="protein sequence ID" value="PNT66970.1"/>
    <property type="molecule type" value="Genomic_DNA"/>
</dbReference>
<dbReference type="EnsemblPlants" id="PNT66971">
    <property type="protein sequence ID" value="PNT66971"/>
    <property type="gene ID" value="BRADI_3g18995v3"/>
</dbReference>
<dbReference type="Proteomes" id="UP000008810">
    <property type="component" value="Chromosome 3"/>
</dbReference>
<dbReference type="AlphaFoldDB" id="A0A2K2CY82"/>
<proteinExistence type="predicted"/>
<evidence type="ECO:0000313" key="3">
    <source>
        <dbReference type="EnsemblPlants" id="PNT66970"/>
    </source>
</evidence>
<sequence>MHQIYDEEERPKSRSTGQFKILPQKNQGNHKRAKSKRNVEPQTSFEEECSRFGLTGAIGEDRRKESPGSHGNVWARAKNQTTPTSLCSIVTRAPPVYFSLISLRSALNPRDPYRRRGEEVFGGRESRPPHRWQGAAARDGERSGCGRRGKLREMRRGGQRQGATVGGAAADRTTERQRGSWVAEPPLAG</sequence>
<dbReference type="Gramene" id="PNT66970">
    <property type="protein sequence ID" value="PNT66970"/>
    <property type="gene ID" value="BRADI_3g18995v3"/>
</dbReference>
<dbReference type="EnsemblPlants" id="PNT66970">
    <property type="protein sequence ID" value="PNT66970"/>
    <property type="gene ID" value="BRADI_3g18995v3"/>
</dbReference>
<feature type="region of interest" description="Disordered" evidence="1">
    <location>
        <begin position="119"/>
        <end position="189"/>
    </location>
</feature>
<name>A0A2K2CY82_BRADI</name>
<evidence type="ECO:0000256" key="1">
    <source>
        <dbReference type="SAM" id="MobiDB-lite"/>
    </source>
</evidence>
<gene>
    <name evidence="2" type="ORF">BRADI_3g18995v3</name>
</gene>
<keyword evidence="4" id="KW-1185">Reference proteome</keyword>
<dbReference type="EMBL" id="CM000882">
    <property type="protein sequence ID" value="PNT66971.1"/>
    <property type="molecule type" value="Genomic_DNA"/>
</dbReference>
<organism evidence="2">
    <name type="scientific">Brachypodium distachyon</name>
    <name type="common">Purple false brome</name>
    <name type="synonym">Trachynia distachya</name>
    <dbReference type="NCBI Taxonomy" id="15368"/>
    <lineage>
        <taxon>Eukaryota</taxon>
        <taxon>Viridiplantae</taxon>
        <taxon>Streptophyta</taxon>
        <taxon>Embryophyta</taxon>
        <taxon>Tracheophyta</taxon>
        <taxon>Spermatophyta</taxon>
        <taxon>Magnoliopsida</taxon>
        <taxon>Liliopsida</taxon>
        <taxon>Poales</taxon>
        <taxon>Poaceae</taxon>
        <taxon>BOP clade</taxon>
        <taxon>Pooideae</taxon>
        <taxon>Stipodae</taxon>
        <taxon>Brachypodieae</taxon>
        <taxon>Brachypodium</taxon>
    </lineage>
</organism>
<evidence type="ECO:0000313" key="2">
    <source>
        <dbReference type="EMBL" id="PNT66970.1"/>
    </source>
</evidence>
<dbReference type="Gramene" id="PNT66971">
    <property type="protein sequence ID" value="PNT66971"/>
    <property type="gene ID" value="BRADI_3g18995v3"/>
</dbReference>
<feature type="compositionally biased region" description="Basic and acidic residues" evidence="1">
    <location>
        <begin position="119"/>
        <end position="128"/>
    </location>
</feature>
<evidence type="ECO:0000313" key="4">
    <source>
        <dbReference type="Proteomes" id="UP000008810"/>
    </source>
</evidence>
<protein>
    <submittedName>
        <fullName evidence="2 3">Uncharacterized protein</fullName>
    </submittedName>
</protein>